<dbReference type="eggNOG" id="COG5295">
    <property type="taxonomic scope" value="Bacteria"/>
</dbReference>
<evidence type="ECO:0000259" key="7">
    <source>
        <dbReference type="Pfam" id="PF25275"/>
    </source>
</evidence>
<dbReference type="Pfam" id="PF24517">
    <property type="entry name" value="CBM96"/>
    <property type="match status" value="1"/>
</dbReference>
<feature type="chain" id="PRO_5003116604" evidence="5">
    <location>
        <begin position="32"/>
        <end position="1017"/>
    </location>
</feature>
<feature type="domain" description="Carbohydrate-binding module family 96" evidence="6">
    <location>
        <begin position="838"/>
        <end position="1004"/>
    </location>
</feature>
<dbReference type="Pfam" id="PF05345">
    <property type="entry name" value="He_PIG"/>
    <property type="match status" value="1"/>
</dbReference>
<feature type="region of interest" description="Disordered" evidence="4">
    <location>
        <begin position="461"/>
        <end position="492"/>
    </location>
</feature>
<evidence type="ECO:0000256" key="4">
    <source>
        <dbReference type="SAM" id="MobiDB-lite"/>
    </source>
</evidence>
<gene>
    <name evidence="8" type="ordered locus">Nwat_1737</name>
</gene>
<dbReference type="Pfam" id="PF17957">
    <property type="entry name" value="Big_7"/>
    <property type="match status" value="1"/>
</dbReference>
<sequence>MKNCLSSKIRRCSLLLAAAFLLFEFAGTAVGVDAQQAEIATQRLKHKANIVLEETSQADAFSGQFEPLDAYLSHAGTALKSIDAASRFNFSAALPQEGYYRLYAWWPEEQASSAQTIYDINHRDGFAAVEADQSIGGGLWHYLGTYFFNDQLSVAVASGDGHGFTVDALRLDYMGVKRPSPTITTSALPLADAGQPYRAQLEALDGSTPYLWSVKGNLPAGLTLDRFSGVISGAPRTAGHYPFTIQMVDSDDRLTAQPLAIEVLAAETNPTDGPKADVMPEHRPASSVQRNAAGTPPDLSGLITLLETLPEGDWVKVNLNRFADVWTPPGLRPLKGMSNPTPSRIIGAWSSFAWDSNRGDLIIYGGGHANYNGNDVYRWRGTTRRWERASLPSQITEDDLGFIMPVDGPDAAPPSAHTYDNNIFLPVADRFLTFGGAASQHGGPYMRQVNASTARETGPYLFDPSRADPNKVGGTTGSHVQREGSHPEIVGGNMWENRDIYGNIPGNPSLPASFVNGGTAYAVENGADVVYVVGNSGSTAQALYKYTMKDINDPAQDTWKQMGRFWGGINDQGAAAYDPDLNVVVKTSDRKFTYWNLNTAGPENNNIIFTPHDPSGRFKLSRTDGIDYDPVRGQYLIWKGNGKVWAMQAPSSVSPHGWTVSKQPIPTSAVPAGDVETGILGKWKYIASLDAFMGLQGNTNGDVWLYKPMAWQHPGNGGSGNNGGGGNAAPSVSLSAPSAGASFAAGADIRLVAQASDSDGVVSAVAFYQGNTLLGQDTTAPYEFLWGAVPAGDHTLTVVATDDDGASTTSAPLSITVTASSGGNSTIIFQDGFENYSGTRDTFLSNYRQGSNYGTWSVMNDDAPHFVPLVQFAIFQSEGGSIPDGATIQSATLALYKYSSYNFVYRAHRLLRAWDENEATWNKSRSGVSWAESGAGSSGVDYNAVADGQAGVGWAPQWLEIDVTAGLQAMSNGQTNHGWRLVPVSGNGNLKRFRSSDYTANPTLRPKLTIVYTPSGA</sequence>
<dbReference type="eggNOG" id="COG3867">
    <property type="taxonomic scope" value="Bacteria"/>
</dbReference>
<dbReference type="AlphaFoldDB" id="D8K6T0"/>
<dbReference type="NCBIfam" id="NF033679">
    <property type="entry name" value="DNRLRE_dom"/>
    <property type="match status" value="1"/>
</dbReference>
<dbReference type="InterPro" id="IPR015919">
    <property type="entry name" value="Cadherin-like_sf"/>
</dbReference>
<dbReference type="KEGG" id="nwa:Nwat_1737"/>
<evidence type="ECO:0000256" key="3">
    <source>
        <dbReference type="ARBA" id="ARBA00022729"/>
    </source>
</evidence>
<dbReference type="RefSeq" id="WP_013220699.1">
    <property type="nucleotide sequence ID" value="NC_014315.1"/>
</dbReference>
<evidence type="ECO:0000256" key="1">
    <source>
        <dbReference type="ARBA" id="ARBA00004613"/>
    </source>
</evidence>
<evidence type="ECO:0000256" key="5">
    <source>
        <dbReference type="SAM" id="SignalP"/>
    </source>
</evidence>
<feature type="domain" description="Golvesin/Xly CBD-like" evidence="7">
    <location>
        <begin position="83"/>
        <end position="151"/>
    </location>
</feature>
<dbReference type="SUPFAM" id="SSF49313">
    <property type="entry name" value="Cadherin-like"/>
    <property type="match status" value="1"/>
</dbReference>
<keyword evidence="2" id="KW-0964">Secreted</keyword>
<evidence type="ECO:0000259" key="6">
    <source>
        <dbReference type="Pfam" id="PF24517"/>
    </source>
</evidence>
<protein>
    <submittedName>
        <fullName evidence="8">Ig family protein</fullName>
    </submittedName>
</protein>
<dbReference type="InterPro" id="IPR033803">
    <property type="entry name" value="CBD-like_Golvesin-Xly"/>
</dbReference>
<proteinExistence type="predicted"/>
<dbReference type="GO" id="GO:0016020">
    <property type="term" value="C:membrane"/>
    <property type="evidence" value="ECO:0007669"/>
    <property type="project" value="InterPro"/>
</dbReference>
<name>D8K6T0_NITWC</name>
<evidence type="ECO:0000256" key="2">
    <source>
        <dbReference type="ARBA" id="ARBA00022525"/>
    </source>
</evidence>
<dbReference type="Proteomes" id="UP000000393">
    <property type="component" value="Chromosome"/>
</dbReference>
<feature type="signal peptide" evidence="5">
    <location>
        <begin position="1"/>
        <end position="31"/>
    </location>
</feature>
<reference evidence="8 9" key="1">
    <citation type="submission" date="2010-06" db="EMBL/GenBank/DDBJ databases">
        <title>Complete sequence of chromosome of Nitrosococcus watsoni C-113.</title>
        <authorList>
            <consortium name="US DOE Joint Genome Institute"/>
            <person name="Lucas S."/>
            <person name="Copeland A."/>
            <person name="Lapidus A."/>
            <person name="Cheng J.-F."/>
            <person name="Bruce D."/>
            <person name="Goodwin L."/>
            <person name="Pitluck S."/>
            <person name="Malfatti S.A."/>
            <person name="Chain P.S.G."/>
            <person name="Land M."/>
            <person name="Hauser L."/>
            <person name="Kyrpides N."/>
            <person name="Ivanova N."/>
            <person name="Cambell M.A."/>
            <person name="Heidelberg J.F."/>
            <person name="Klotz M.G."/>
            <person name="Woyke T."/>
        </authorList>
    </citation>
    <scope>NUCLEOTIDE SEQUENCE [LARGE SCALE GENOMIC DNA]</scope>
    <source>
        <strain evidence="8 9">C-113</strain>
    </source>
</reference>
<evidence type="ECO:0000313" key="8">
    <source>
        <dbReference type="EMBL" id="ADJ28607.1"/>
    </source>
</evidence>
<dbReference type="STRING" id="105559.Nwat_1737"/>
<dbReference type="EMBL" id="CP002086">
    <property type="protein sequence ID" value="ADJ28607.1"/>
    <property type="molecule type" value="Genomic_DNA"/>
</dbReference>
<dbReference type="eggNOG" id="COG1409">
    <property type="taxonomic scope" value="Bacteria"/>
</dbReference>
<dbReference type="InterPro" id="IPR013783">
    <property type="entry name" value="Ig-like_fold"/>
</dbReference>
<keyword evidence="9" id="KW-1185">Reference proteome</keyword>
<organism evidence="8 9">
    <name type="scientific">Nitrosococcus watsoni (strain C-113)</name>
    <dbReference type="NCBI Taxonomy" id="105559"/>
    <lineage>
        <taxon>Bacteria</taxon>
        <taxon>Pseudomonadati</taxon>
        <taxon>Pseudomonadota</taxon>
        <taxon>Gammaproteobacteria</taxon>
        <taxon>Chromatiales</taxon>
        <taxon>Chromatiaceae</taxon>
        <taxon>Nitrosococcus</taxon>
    </lineage>
</organism>
<comment type="subcellular location">
    <subcellularLocation>
        <location evidence="1">Secreted</location>
    </subcellularLocation>
</comment>
<dbReference type="InterPro" id="IPR055372">
    <property type="entry name" value="CBM96"/>
</dbReference>
<dbReference type="Pfam" id="PF25275">
    <property type="entry name" value="Golvesin_C"/>
    <property type="match status" value="1"/>
</dbReference>
<dbReference type="GO" id="GO:0005509">
    <property type="term" value="F:calcium ion binding"/>
    <property type="evidence" value="ECO:0007669"/>
    <property type="project" value="InterPro"/>
</dbReference>
<accession>D8K6T0</accession>
<dbReference type="GO" id="GO:0005576">
    <property type="term" value="C:extracellular region"/>
    <property type="evidence" value="ECO:0007669"/>
    <property type="project" value="UniProtKB-SubCell"/>
</dbReference>
<evidence type="ECO:0000313" key="9">
    <source>
        <dbReference type="Proteomes" id="UP000000393"/>
    </source>
</evidence>
<dbReference type="Gene3D" id="2.60.40.10">
    <property type="entry name" value="Immunoglobulins"/>
    <property type="match status" value="2"/>
</dbReference>
<dbReference type="HOGENOM" id="CLU_296628_0_0_6"/>
<keyword evidence="3 5" id="KW-0732">Signal</keyword>